<evidence type="ECO:0000256" key="6">
    <source>
        <dbReference type="ARBA" id="ARBA00023274"/>
    </source>
</evidence>
<dbReference type="NCBIfam" id="NF006343">
    <property type="entry name" value="PRK08570.1"/>
    <property type="match status" value="1"/>
</dbReference>
<comment type="subunit">
    <text evidence="2 7">Part of the 50S ribosomal subunit.</text>
</comment>
<comment type="similarity">
    <text evidence="1 7">Belongs to the eukaryotic ribosomal protein eL19 family.</text>
</comment>
<dbReference type="AlphaFoldDB" id="Q2QAR2"/>
<dbReference type="Gene3D" id="1.10.1200.240">
    <property type="match status" value="1"/>
</dbReference>
<gene>
    <name evidence="7" type="primary">rpl19e</name>
</gene>
<dbReference type="InterPro" id="IPR000196">
    <property type="entry name" value="Ribosomal_eL19_dom"/>
</dbReference>
<evidence type="ECO:0000259" key="9">
    <source>
        <dbReference type="SMART" id="SM01416"/>
    </source>
</evidence>
<keyword evidence="3 7" id="KW-0699">rRNA-binding</keyword>
<evidence type="ECO:0000256" key="1">
    <source>
        <dbReference type="ARBA" id="ARBA00011082"/>
    </source>
</evidence>
<evidence type="ECO:0000256" key="5">
    <source>
        <dbReference type="ARBA" id="ARBA00022980"/>
    </source>
</evidence>
<comment type="function">
    <text evidence="7">Binds to the 23S rRNA.</text>
</comment>
<dbReference type="GO" id="GO:0022625">
    <property type="term" value="C:cytosolic large ribosomal subunit"/>
    <property type="evidence" value="ECO:0007669"/>
    <property type="project" value="InterPro"/>
</dbReference>
<dbReference type="HAMAP" id="MF_01475">
    <property type="entry name" value="Ribosomal_eL19"/>
    <property type="match status" value="1"/>
</dbReference>
<evidence type="ECO:0000256" key="7">
    <source>
        <dbReference type="HAMAP-Rule" id="MF_01475"/>
    </source>
</evidence>
<accession>Q2QAR2</accession>
<keyword evidence="5 7" id="KW-0689">Ribosomal protein</keyword>
<dbReference type="InterPro" id="IPR057260">
    <property type="entry name" value="Ribosomal_L19e_C"/>
</dbReference>
<evidence type="ECO:0000256" key="2">
    <source>
        <dbReference type="ARBA" id="ARBA00011838"/>
    </source>
</evidence>
<dbReference type="GO" id="GO:0006412">
    <property type="term" value="P:translation"/>
    <property type="evidence" value="ECO:0007669"/>
    <property type="project" value="UniProtKB-UniRule"/>
</dbReference>
<proteinExistence type="inferred from homology"/>
<dbReference type="Pfam" id="PF01280">
    <property type="entry name" value="Ribosomal_L19e"/>
    <property type="match status" value="1"/>
</dbReference>
<dbReference type="EMBL" id="DQ156348">
    <property type="protein sequence ID" value="ABA61384.1"/>
    <property type="molecule type" value="Genomic_DNA"/>
</dbReference>
<dbReference type="SUPFAM" id="SSF48140">
    <property type="entry name" value="Ribosomal protein L19 (L19e)"/>
    <property type="match status" value="1"/>
</dbReference>
<dbReference type="PANTHER" id="PTHR10722">
    <property type="entry name" value="60S RIBOSOMAL PROTEIN L19"/>
    <property type="match status" value="1"/>
</dbReference>
<dbReference type="InterPro" id="IPR033936">
    <property type="entry name" value="Ribosomal_eL19_arc"/>
</dbReference>
<name>Q2QAR2_9ARCH</name>
<dbReference type="CDD" id="cd01418">
    <property type="entry name" value="Ribosomal_L19e_A"/>
    <property type="match status" value="1"/>
</dbReference>
<evidence type="ECO:0000256" key="8">
    <source>
        <dbReference type="SAM" id="MobiDB-lite"/>
    </source>
</evidence>
<protein>
    <recommendedName>
        <fullName evidence="7">Large ribosomal subunit protein eL19</fullName>
    </recommendedName>
</protein>
<reference evidence="10" key="1">
    <citation type="journal article" date="2006" name="Nature">
        <title>Proteorhodopsin lateral gene transfer between marine planktonic Bacteria and Archaea.</title>
        <authorList>
            <person name="Frigaard N.U."/>
            <person name="Martinez A."/>
            <person name="Mincer T.J."/>
            <person name="DeLong E.F."/>
        </authorList>
    </citation>
    <scope>NUCLEOTIDE SEQUENCE</scope>
</reference>
<dbReference type="InterPro" id="IPR039547">
    <property type="entry name" value="Ribosomal_eL19"/>
</dbReference>
<feature type="domain" description="Large ribosomal subunit protein eL19" evidence="9">
    <location>
        <begin position="2"/>
        <end position="145"/>
    </location>
</feature>
<feature type="region of interest" description="Disordered" evidence="8">
    <location>
        <begin position="58"/>
        <end position="91"/>
    </location>
</feature>
<evidence type="ECO:0000256" key="3">
    <source>
        <dbReference type="ARBA" id="ARBA00022730"/>
    </source>
</evidence>
<keyword evidence="4 7" id="KW-0694">RNA-binding</keyword>
<dbReference type="SMART" id="SM01416">
    <property type="entry name" value="Ribosomal_L19e"/>
    <property type="match status" value="1"/>
</dbReference>
<evidence type="ECO:0000313" key="10">
    <source>
        <dbReference type="EMBL" id="ABA61384.1"/>
    </source>
</evidence>
<dbReference type="Gene3D" id="1.10.1650.10">
    <property type="match status" value="1"/>
</dbReference>
<dbReference type="GO" id="GO:0070180">
    <property type="term" value="F:large ribosomal subunit rRNA binding"/>
    <property type="evidence" value="ECO:0007669"/>
    <property type="project" value="UniProtKB-UniRule"/>
</dbReference>
<dbReference type="InterPro" id="IPR057259">
    <property type="entry name" value="Ribosomal_L19e"/>
</dbReference>
<dbReference type="GO" id="GO:0003735">
    <property type="term" value="F:structural constituent of ribosome"/>
    <property type="evidence" value="ECO:0007669"/>
    <property type="project" value="InterPro"/>
</dbReference>
<evidence type="ECO:0000256" key="4">
    <source>
        <dbReference type="ARBA" id="ARBA00022884"/>
    </source>
</evidence>
<sequence>MQITNQKKMAAQILKCGVNRVWVDPRYVDQVSSAVQKSDVRELIEEGLIRARPIKGTSRVRARKLAEQRAKGRRRGHGSRKGSARARLPKKNRWMRTIRSQRRTLKEMREDGTLEASKYRYYYRKAKGGSYRSIAHMKANMEIDGISLGGGE</sequence>
<feature type="compositionally biased region" description="Basic residues" evidence="8">
    <location>
        <begin position="71"/>
        <end position="91"/>
    </location>
</feature>
<dbReference type="FunFam" id="1.10.1650.10:FF:000001">
    <property type="entry name" value="Ribosomal protein L19"/>
    <property type="match status" value="1"/>
</dbReference>
<organism evidence="10">
    <name type="scientific">uncultured marine group II euryarchaeote HF70_59C08</name>
    <dbReference type="NCBI Taxonomy" id="347540"/>
    <lineage>
        <taxon>Archaea</taxon>
        <taxon>Methanobacteriati</taxon>
        <taxon>Thermoplasmatota</taxon>
        <taxon>Candidatus Poseidoniia</taxon>
        <taxon>Candidatus Poseidoniales</taxon>
        <taxon>environmental samples</taxon>
    </lineage>
</organism>
<dbReference type="Pfam" id="PF25476">
    <property type="entry name" value="Ribosomal_L19e_C"/>
    <property type="match status" value="1"/>
</dbReference>
<keyword evidence="6 7" id="KW-0687">Ribonucleoprotein</keyword>
<dbReference type="InterPro" id="IPR015972">
    <property type="entry name" value="Ribosomal_eL19_dom1"/>
</dbReference>
<dbReference type="InterPro" id="IPR035970">
    <property type="entry name" value="60S_ribosomal_eL19_sf"/>
</dbReference>